<name>A0A4Z1JQ55_9HELO</name>
<keyword evidence="2" id="KW-1185">Reference proteome</keyword>
<dbReference type="Proteomes" id="UP000297229">
    <property type="component" value="Unassembled WGS sequence"/>
</dbReference>
<evidence type="ECO:0000313" key="2">
    <source>
        <dbReference type="Proteomes" id="UP000297229"/>
    </source>
</evidence>
<evidence type="ECO:0000313" key="1">
    <source>
        <dbReference type="EMBL" id="TGO75708.1"/>
    </source>
</evidence>
<dbReference type="AlphaFoldDB" id="A0A4Z1JQ55"/>
<accession>A0A4Z1JQ55</accession>
<protein>
    <submittedName>
        <fullName evidence="1">Uncharacterized protein</fullName>
    </submittedName>
</protein>
<dbReference type="EMBL" id="PQXM01000196">
    <property type="protein sequence ID" value="TGO75708.1"/>
    <property type="molecule type" value="Genomic_DNA"/>
</dbReference>
<sequence length="116" mass="13030">MTTFLEPPNEEANMLLPTFIDSRARLEPHRLFCVLINPDKKAGITTSMVSYGYYANSIHKCAWWIEKTLGKGLGLDTLGYLGPPDILYTVVAIPAANTNRKVIRRLYHHGQAKSQV</sequence>
<gene>
    <name evidence="1" type="ORF">BELL_0197g00150</name>
</gene>
<reference evidence="1 2" key="1">
    <citation type="submission" date="2017-12" db="EMBL/GenBank/DDBJ databases">
        <title>Comparative genomics of Botrytis spp.</title>
        <authorList>
            <person name="Valero-Jimenez C.A."/>
            <person name="Tapia P."/>
            <person name="Veloso J."/>
            <person name="Silva-Moreno E."/>
            <person name="Staats M."/>
            <person name="Valdes J.H."/>
            <person name="Van Kan J.A.L."/>
        </authorList>
    </citation>
    <scope>NUCLEOTIDE SEQUENCE [LARGE SCALE GENOMIC DNA]</scope>
    <source>
        <strain evidence="1 2">Be9601</strain>
    </source>
</reference>
<proteinExistence type="predicted"/>
<comment type="caution">
    <text evidence="1">The sequence shown here is derived from an EMBL/GenBank/DDBJ whole genome shotgun (WGS) entry which is preliminary data.</text>
</comment>
<organism evidence="1 2">
    <name type="scientific">Botrytis elliptica</name>
    <dbReference type="NCBI Taxonomy" id="278938"/>
    <lineage>
        <taxon>Eukaryota</taxon>
        <taxon>Fungi</taxon>
        <taxon>Dikarya</taxon>
        <taxon>Ascomycota</taxon>
        <taxon>Pezizomycotina</taxon>
        <taxon>Leotiomycetes</taxon>
        <taxon>Helotiales</taxon>
        <taxon>Sclerotiniaceae</taxon>
        <taxon>Botrytis</taxon>
    </lineage>
</organism>